<feature type="region of interest" description="Disordered" evidence="1">
    <location>
        <begin position="1"/>
        <end position="24"/>
    </location>
</feature>
<dbReference type="AlphaFoldDB" id="A0A6J7IP76"/>
<accession>A0A6J7IP76</accession>
<dbReference type="EMBL" id="CAFBMQ010000394">
    <property type="protein sequence ID" value="CAB4932535.1"/>
    <property type="molecule type" value="Genomic_DNA"/>
</dbReference>
<name>A0A6J7IP76_9ZZZZ</name>
<evidence type="ECO:0000313" key="2">
    <source>
        <dbReference type="EMBL" id="CAB4932535.1"/>
    </source>
</evidence>
<evidence type="ECO:0000256" key="1">
    <source>
        <dbReference type="SAM" id="MobiDB-lite"/>
    </source>
</evidence>
<gene>
    <name evidence="2" type="ORF">UFOPK3609_02013</name>
</gene>
<reference evidence="2" key="1">
    <citation type="submission" date="2020-05" db="EMBL/GenBank/DDBJ databases">
        <authorList>
            <person name="Chiriac C."/>
            <person name="Salcher M."/>
            <person name="Ghai R."/>
            <person name="Kavagutti S V."/>
        </authorList>
    </citation>
    <scope>NUCLEOTIDE SEQUENCE</scope>
</reference>
<protein>
    <submittedName>
        <fullName evidence="2">Unannotated protein</fullName>
    </submittedName>
</protein>
<proteinExistence type="predicted"/>
<sequence length="59" mass="5873">MSAALPSARRSTCRGSAQAGLPSGSVMSQNIRAVSLAPPLAEGITWKVPGSGLASMSDS</sequence>
<organism evidence="2">
    <name type="scientific">freshwater metagenome</name>
    <dbReference type="NCBI Taxonomy" id="449393"/>
    <lineage>
        <taxon>unclassified sequences</taxon>
        <taxon>metagenomes</taxon>
        <taxon>ecological metagenomes</taxon>
    </lineage>
</organism>